<feature type="transmembrane region" description="Helical" evidence="1">
    <location>
        <begin position="86"/>
        <end position="106"/>
    </location>
</feature>
<accession>A0AAN8GAE2</accession>
<dbReference type="AlphaFoldDB" id="A0AAN8GAE2"/>
<keyword evidence="1" id="KW-0812">Transmembrane</keyword>
<proteinExistence type="predicted"/>
<dbReference type="Proteomes" id="UP001331761">
    <property type="component" value="Unassembled WGS sequence"/>
</dbReference>
<organism evidence="2 3">
    <name type="scientific">Trichostrongylus colubriformis</name>
    <name type="common">Black scour worm</name>
    <dbReference type="NCBI Taxonomy" id="6319"/>
    <lineage>
        <taxon>Eukaryota</taxon>
        <taxon>Metazoa</taxon>
        <taxon>Ecdysozoa</taxon>
        <taxon>Nematoda</taxon>
        <taxon>Chromadorea</taxon>
        <taxon>Rhabditida</taxon>
        <taxon>Rhabditina</taxon>
        <taxon>Rhabditomorpha</taxon>
        <taxon>Strongyloidea</taxon>
        <taxon>Trichostrongylidae</taxon>
        <taxon>Trichostrongylus</taxon>
    </lineage>
</organism>
<keyword evidence="1" id="KW-1133">Transmembrane helix</keyword>
<feature type="transmembrane region" description="Helical" evidence="1">
    <location>
        <begin position="43"/>
        <end position="66"/>
    </location>
</feature>
<reference evidence="2 3" key="1">
    <citation type="submission" date="2019-10" db="EMBL/GenBank/DDBJ databases">
        <title>Assembly and Annotation for the nematode Trichostrongylus colubriformis.</title>
        <authorList>
            <person name="Martin J."/>
        </authorList>
    </citation>
    <scope>NUCLEOTIDE SEQUENCE [LARGE SCALE GENOMIC DNA]</scope>
    <source>
        <strain evidence="2">G859</strain>
        <tissue evidence="2">Whole worm</tissue>
    </source>
</reference>
<protein>
    <submittedName>
        <fullName evidence="2">Uncharacterized protein</fullName>
    </submittedName>
</protein>
<gene>
    <name evidence="2" type="ORF">GCK32_017778</name>
</gene>
<keyword evidence="3" id="KW-1185">Reference proteome</keyword>
<dbReference type="EMBL" id="WIXE01002511">
    <property type="protein sequence ID" value="KAK5984748.1"/>
    <property type="molecule type" value="Genomic_DNA"/>
</dbReference>
<name>A0AAN8GAE2_TRICO</name>
<evidence type="ECO:0000256" key="1">
    <source>
        <dbReference type="SAM" id="Phobius"/>
    </source>
</evidence>
<keyword evidence="1" id="KW-0472">Membrane</keyword>
<sequence length="117" mass="12844">MAPINFLFGCSLRKEATVDADAFPDIAFTRCDMRSISLASMKTIAVFLLIIIHLMTPSAQFFMPYGYGYGYGPYYGWPRYGPGYGYYGRSLLGGITGAVFGALRGAGRGFYYGSMYG</sequence>
<evidence type="ECO:0000313" key="3">
    <source>
        <dbReference type="Proteomes" id="UP001331761"/>
    </source>
</evidence>
<comment type="caution">
    <text evidence="2">The sequence shown here is derived from an EMBL/GenBank/DDBJ whole genome shotgun (WGS) entry which is preliminary data.</text>
</comment>
<evidence type="ECO:0000313" key="2">
    <source>
        <dbReference type="EMBL" id="KAK5984748.1"/>
    </source>
</evidence>